<dbReference type="EMBL" id="CM044708">
    <property type="protein sequence ID" value="KAI5647799.1"/>
    <property type="molecule type" value="Genomic_DNA"/>
</dbReference>
<sequence length="382" mass="42565">MCCRRIKVEKEEVREPEADDERIKRTVFAYQCSFWFPIIIISKVSSNKGCRKESSFPQSSLLFNVYIEFYDVMSVPVAIALSGQSLLGHSVMVKPSEAEKNLFQSTTTELYISNLHVNIKEDQLHEVFEPFGKIELVQLPLDRETRQRKGYGFVQFARHEDARAALSLDGQLEIAGHVMKSPISYNPSIFIKEFGCGSSDGKYVYTWKVSATADHTNGQEVVASAGDFDDDRSDGMGVAGSVGAAPAISPPFVPIGQIPIPVPAGFPTSTFSIPDALPLSYTIGNPSECLLLKNMFDPKLEPEPDFDQDIKDDVKDKCTKFGELKHVYVDKNSAGFVYLRFQQSESALAAQRALHGRWFAGKMITATFLVPENYNTKFPESK</sequence>
<reference evidence="2" key="1">
    <citation type="journal article" date="2023" name="Nat. Plants">
        <title>Single-cell RNA sequencing provides a high-resolution roadmap for understanding the multicellular compartmentation of specialized metabolism.</title>
        <authorList>
            <person name="Sun S."/>
            <person name="Shen X."/>
            <person name="Li Y."/>
            <person name="Li Y."/>
            <person name="Wang S."/>
            <person name="Li R."/>
            <person name="Zhang H."/>
            <person name="Shen G."/>
            <person name="Guo B."/>
            <person name="Wei J."/>
            <person name="Xu J."/>
            <person name="St-Pierre B."/>
            <person name="Chen S."/>
            <person name="Sun C."/>
        </authorList>
    </citation>
    <scope>NUCLEOTIDE SEQUENCE [LARGE SCALE GENOMIC DNA]</scope>
</reference>
<name>A0ACB9ZK94_CATRO</name>
<dbReference type="Proteomes" id="UP001060085">
    <property type="component" value="Linkage Group LG08"/>
</dbReference>
<proteinExistence type="predicted"/>
<protein>
    <submittedName>
        <fullName evidence="1">Uncharacterized protein</fullName>
    </submittedName>
</protein>
<comment type="caution">
    <text evidence="1">The sequence shown here is derived from an EMBL/GenBank/DDBJ whole genome shotgun (WGS) entry which is preliminary data.</text>
</comment>
<organism evidence="1 2">
    <name type="scientific">Catharanthus roseus</name>
    <name type="common">Madagascar periwinkle</name>
    <name type="synonym">Vinca rosea</name>
    <dbReference type="NCBI Taxonomy" id="4058"/>
    <lineage>
        <taxon>Eukaryota</taxon>
        <taxon>Viridiplantae</taxon>
        <taxon>Streptophyta</taxon>
        <taxon>Embryophyta</taxon>
        <taxon>Tracheophyta</taxon>
        <taxon>Spermatophyta</taxon>
        <taxon>Magnoliopsida</taxon>
        <taxon>eudicotyledons</taxon>
        <taxon>Gunneridae</taxon>
        <taxon>Pentapetalae</taxon>
        <taxon>asterids</taxon>
        <taxon>lamiids</taxon>
        <taxon>Gentianales</taxon>
        <taxon>Apocynaceae</taxon>
        <taxon>Rauvolfioideae</taxon>
        <taxon>Vinceae</taxon>
        <taxon>Catharanthinae</taxon>
        <taxon>Catharanthus</taxon>
    </lineage>
</organism>
<gene>
    <name evidence="1" type="ORF">M9H77_33804</name>
</gene>
<evidence type="ECO:0000313" key="1">
    <source>
        <dbReference type="EMBL" id="KAI5647799.1"/>
    </source>
</evidence>
<accession>A0ACB9ZK94</accession>
<keyword evidence="2" id="KW-1185">Reference proteome</keyword>
<evidence type="ECO:0000313" key="2">
    <source>
        <dbReference type="Proteomes" id="UP001060085"/>
    </source>
</evidence>